<dbReference type="InterPro" id="IPR012577">
    <property type="entry name" value="NIPSNAP"/>
</dbReference>
<gene>
    <name evidence="3" type="ORF">EXIGLDRAFT_713191</name>
</gene>
<dbReference type="PANTHER" id="PTHR21017">
    <property type="entry name" value="NIPSNAP-RELATED"/>
    <property type="match status" value="1"/>
</dbReference>
<feature type="domain" description="NIPSNAP" evidence="2">
    <location>
        <begin position="167"/>
        <end position="264"/>
    </location>
</feature>
<evidence type="ECO:0000256" key="1">
    <source>
        <dbReference type="ARBA" id="ARBA00005291"/>
    </source>
</evidence>
<keyword evidence="4" id="KW-1185">Reference proteome</keyword>
<dbReference type="EMBL" id="KV426281">
    <property type="protein sequence ID" value="KZV83266.1"/>
    <property type="molecule type" value="Genomic_DNA"/>
</dbReference>
<dbReference type="InParanoid" id="A0A165CW70"/>
<dbReference type="PANTHER" id="PTHR21017:SF17">
    <property type="entry name" value="PROTEIN NIPSNAP"/>
    <property type="match status" value="1"/>
</dbReference>
<evidence type="ECO:0000313" key="4">
    <source>
        <dbReference type="Proteomes" id="UP000077266"/>
    </source>
</evidence>
<dbReference type="SUPFAM" id="SSF54909">
    <property type="entry name" value="Dimeric alpha+beta barrel"/>
    <property type="match status" value="2"/>
</dbReference>
<organism evidence="3 4">
    <name type="scientific">Exidia glandulosa HHB12029</name>
    <dbReference type="NCBI Taxonomy" id="1314781"/>
    <lineage>
        <taxon>Eukaryota</taxon>
        <taxon>Fungi</taxon>
        <taxon>Dikarya</taxon>
        <taxon>Basidiomycota</taxon>
        <taxon>Agaricomycotina</taxon>
        <taxon>Agaricomycetes</taxon>
        <taxon>Auriculariales</taxon>
        <taxon>Exidiaceae</taxon>
        <taxon>Exidia</taxon>
    </lineage>
</organism>
<dbReference type="InterPro" id="IPR011008">
    <property type="entry name" value="Dimeric_a/b-barrel"/>
</dbReference>
<reference evidence="3 4" key="1">
    <citation type="journal article" date="2016" name="Mol. Biol. Evol.">
        <title>Comparative Genomics of Early-Diverging Mushroom-Forming Fungi Provides Insights into the Origins of Lignocellulose Decay Capabilities.</title>
        <authorList>
            <person name="Nagy L.G."/>
            <person name="Riley R."/>
            <person name="Tritt A."/>
            <person name="Adam C."/>
            <person name="Daum C."/>
            <person name="Floudas D."/>
            <person name="Sun H."/>
            <person name="Yadav J.S."/>
            <person name="Pangilinan J."/>
            <person name="Larsson K.H."/>
            <person name="Matsuura K."/>
            <person name="Barry K."/>
            <person name="Labutti K."/>
            <person name="Kuo R."/>
            <person name="Ohm R.A."/>
            <person name="Bhattacharya S.S."/>
            <person name="Shirouzu T."/>
            <person name="Yoshinaga Y."/>
            <person name="Martin F.M."/>
            <person name="Grigoriev I.V."/>
            <person name="Hibbett D.S."/>
        </authorList>
    </citation>
    <scope>NUCLEOTIDE SEQUENCE [LARGE SCALE GENOMIC DNA]</scope>
    <source>
        <strain evidence="3 4">HHB12029</strain>
    </source>
</reference>
<accession>A0A165CW70</accession>
<dbReference type="FunFam" id="3.30.70.100:FF:000004">
    <property type="entry name" value="NIPSNAP family protein"/>
    <property type="match status" value="1"/>
</dbReference>
<evidence type="ECO:0000259" key="2">
    <source>
        <dbReference type="Pfam" id="PF07978"/>
    </source>
</evidence>
<dbReference type="GO" id="GO:0005739">
    <property type="term" value="C:mitochondrion"/>
    <property type="evidence" value="ECO:0007669"/>
    <property type="project" value="TreeGrafter"/>
</dbReference>
<dbReference type="STRING" id="1314781.A0A165CW70"/>
<dbReference type="GO" id="GO:0000423">
    <property type="term" value="P:mitophagy"/>
    <property type="evidence" value="ECO:0007669"/>
    <property type="project" value="UniProtKB-ARBA"/>
</dbReference>
<proteinExistence type="inferred from homology"/>
<comment type="similarity">
    <text evidence="1">Belongs to the NipSnap family.</text>
</comment>
<protein>
    <submittedName>
        <fullName evidence="3">NIPSNAP-domain-containing protein</fullName>
    </submittedName>
</protein>
<dbReference type="OrthoDB" id="10262843at2759"/>
<evidence type="ECO:0000313" key="3">
    <source>
        <dbReference type="EMBL" id="KZV83266.1"/>
    </source>
</evidence>
<name>A0A165CW70_EXIGL</name>
<dbReference type="InterPro" id="IPR051557">
    <property type="entry name" value="NipSnap_domain"/>
</dbReference>
<sequence length="266" mass="30151">MFSVARSTLRVSQTSPARSLAASGGSILHGSPEAKAAGEVETQQHTRLVARGKYVHAFEVHKVIPSKIDDYKKAAETYYTGLVSDSQLHVKLTGSWETVVGETDQFVHILEFENYGGYDRTTQLIRQSEHYKAYQALLPFVTSRTNQLNQEFAFFPTAPPHAQGGIFELRTYQLKPGVLLEWEHAWRVGIEARRKLVEPVGAWFSHVGRLHQVHHMWQYPNFEKRKEIRDLAWSKEGWSTTVSKTAELATVMDASILLPLSYSPLK</sequence>
<dbReference type="Gene3D" id="3.30.70.100">
    <property type="match status" value="2"/>
</dbReference>
<dbReference type="Pfam" id="PF07978">
    <property type="entry name" value="NIPSNAP"/>
    <property type="match status" value="1"/>
</dbReference>
<dbReference type="Proteomes" id="UP000077266">
    <property type="component" value="Unassembled WGS sequence"/>
</dbReference>
<dbReference type="AlphaFoldDB" id="A0A165CW70"/>